<protein>
    <submittedName>
        <fullName evidence="5">Uncharacterized protein</fullName>
    </submittedName>
</protein>
<evidence type="ECO:0000256" key="2">
    <source>
        <dbReference type="ARBA" id="ARBA00022737"/>
    </source>
</evidence>
<dbReference type="GeneTree" id="ENSGT00940000155053"/>
<dbReference type="CDD" id="cd00200">
    <property type="entry name" value="WD40"/>
    <property type="match status" value="1"/>
</dbReference>
<reference evidence="5" key="1">
    <citation type="submission" date="2025-08" db="UniProtKB">
        <authorList>
            <consortium name="Ensembl"/>
        </authorList>
    </citation>
    <scope>IDENTIFICATION</scope>
</reference>
<dbReference type="InterPro" id="IPR050995">
    <property type="entry name" value="WD-F-box_domain-protein"/>
</dbReference>
<dbReference type="Ensembl" id="ENSACIT00000016569.1">
    <property type="protein sequence ID" value="ENSACIP00000016142.1"/>
    <property type="gene ID" value="ENSACIG00000012549.1"/>
</dbReference>
<feature type="compositionally biased region" description="Polar residues" evidence="4">
    <location>
        <begin position="239"/>
        <end position="249"/>
    </location>
</feature>
<dbReference type="PANTHER" id="PTHR14604">
    <property type="entry name" value="WD40 REPEAT PF20"/>
    <property type="match status" value="1"/>
</dbReference>
<feature type="repeat" description="WD" evidence="3">
    <location>
        <begin position="287"/>
        <end position="318"/>
    </location>
</feature>
<dbReference type="Gene3D" id="2.130.10.10">
    <property type="entry name" value="YVTN repeat-like/Quinoprotein amine dehydrogenase"/>
    <property type="match status" value="2"/>
</dbReference>
<dbReference type="InterPro" id="IPR015943">
    <property type="entry name" value="WD40/YVTN_repeat-like_dom_sf"/>
</dbReference>
<keyword evidence="6" id="KW-1185">Reference proteome</keyword>
<feature type="compositionally biased region" description="Low complexity" evidence="4">
    <location>
        <begin position="44"/>
        <end position="60"/>
    </location>
</feature>
<feature type="repeat" description="WD" evidence="3">
    <location>
        <begin position="489"/>
        <end position="521"/>
    </location>
</feature>
<proteinExistence type="predicted"/>
<dbReference type="SMART" id="SM00320">
    <property type="entry name" value="WD40"/>
    <property type="match status" value="5"/>
</dbReference>
<dbReference type="GO" id="GO:0035082">
    <property type="term" value="P:axoneme assembly"/>
    <property type="evidence" value="ECO:0007669"/>
    <property type="project" value="TreeGrafter"/>
</dbReference>
<dbReference type="PRINTS" id="PR00320">
    <property type="entry name" value="GPROTEINBRPT"/>
</dbReference>
<dbReference type="OMA" id="VSDDETW"/>
<feature type="region of interest" description="Disordered" evidence="4">
    <location>
        <begin position="1"/>
        <end position="64"/>
    </location>
</feature>
<dbReference type="PROSITE" id="PS50294">
    <property type="entry name" value="WD_REPEATS_REGION"/>
    <property type="match status" value="3"/>
</dbReference>
<name>A0A3Q0S091_AMPCI</name>
<dbReference type="GO" id="GO:1990716">
    <property type="term" value="C:axonemal central apparatus"/>
    <property type="evidence" value="ECO:0007669"/>
    <property type="project" value="TreeGrafter"/>
</dbReference>
<evidence type="ECO:0000256" key="4">
    <source>
        <dbReference type="SAM" id="MobiDB-lite"/>
    </source>
</evidence>
<dbReference type="PROSITE" id="PS50082">
    <property type="entry name" value="WD_REPEATS_2"/>
    <property type="match status" value="3"/>
</dbReference>
<keyword evidence="1 3" id="KW-0853">WD repeat</keyword>
<evidence type="ECO:0000313" key="6">
    <source>
        <dbReference type="Proteomes" id="UP000261340"/>
    </source>
</evidence>
<dbReference type="PANTHER" id="PTHR14604:SF3">
    <property type="entry name" value="SPERM-ASSOCIATED ANTIGEN 16 PROTEIN"/>
    <property type="match status" value="1"/>
</dbReference>
<evidence type="ECO:0000256" key="3">
    <source>
        <dbReference type="PROSITE-ProRule" id="PRU00221"/>
    </source>
</evidence>
<dbReference type="Proteomes" id="UP000261340">
    <property type="component" value="Unplaced"/>
</dbReference>
<feature type="repeat" description="WD" evidence="3">
    <location>
        <begin position="363"/>
        <end position="404"/>
    </location>
</feature>
<reference evidence="5" key="2">
    <citation type="submission" date="2025-09" db="UniProtKB">
        <authorList>
            <consortium name="Ensembl"/>
        </authorList>
    </citation>
    <scope>IDENTIFICATION</scope>
</reference>
<evidence type="ECO:0000256" key="1">
    <source>
        <dbReference type="ARBA" id="ARBA00022574"/>
    </source>
</evidence>
<organism evidence="5 6">
    <name type="scientific">Amphilophus citrinellus</name>
    <name type="common">Midas cichlid</name>
    <name type="synonym">Cichlasoma citrinellum</name>
    <dbReference type="NCBI Taxonomy" id="61819"/>
    <lineage>
        <taxon>Eukaryota</taxon>
        <taxon>Metazoa</taxon>
        <taxon>Chordata</taxon>
        <taxon>Craniata</taxon>
        <taxon>Vertebrata</taxon>
        <taxon>Euteleostomi</taxon>
        <taxon>Actinopterygii</taxon>
        <taxon>Neopterygii</taxon>
        <taxon>Teleostei</taxon>
        <taxon>Neoteleostei</taxon>
        <taxon>Acanthomorphata</taxon>
        <taxon>Ovalentaria</taxon>
        <taxon>Cichlomorphae</taxon>
        <taxon>Cichliformes</taxon>
        <taxon>Cichlidae</taxon>
        <taxon>New World cichlids</taxon>
        <taxon>Cichlasomatinae</taxon>
        <taxon>Heroini</taxon>
        <taxon>Amphilophus</taxon>
    </lineage>
</organism>
<dbReference type="SUPFAM" id="SSF50978">
    <property type="entry name" value="WD40 repeat-like"/>
    <property type="match status" value="1"/>
</dbReference>
<feature type="region of interest" description="Disordered" evidence="4">
    <location>
        <begin position="215"/>
        <end position="264"/>
    </location>
</feature>
<dbReference type="InterPro" id="IPR036322">
    <property type="entry name" value="WD40_repeat_dom_sf"/>
</dbReference>
<accession>A0A3Q0S091</accession>
<dbReference type="AlphaFoldDB" id="A0A3Q0S091"/>
<sequence>VLLGGGDKRQDEPITPLSLTLEGPEEEEEEEEGNSAEEDEEEAASSSSPASRRNSEPPAAKTVTCTPEAVDDFLRNFLRRAGLVRTVSRFEVEWYGSALKRLTETLNIAAAASPAVFFIPDALTHRHLLQNELARVRAETELLREEVLAAGASLVRMQRERDFHRVQYQRVSEDKNKLIEDFKHLKKHLESYEPALKQLEDKYQTAVRQKTLLSLHRERLQSSTDPKPAQVRKERRSTSAENPPAQTTGHPKDSEFPPCSGLPRTHLAQVNAHTGKSPGSFSLTCFIRAHQKPISCIDLHPSQSILASASDDRTWRLWVLPAEGEQVRGGCVAVTLIGFRPAQWSQVFISDTCVLTQRCRLTLRRHTASVSSICFLPHSNLLLTCSADKTLALWDARLGICTATFLGHGHPCNHAAFTSATSAVASCDCRGVINLWDIRKPATPMAAVDTGPRGANQVAFSQSGKMLVVASSDGSVKLVEVDSGTVSSLEGCGDSVESVTFDHKGETVVSAGSDGRVNIWS</sequence>
<evidence type="ECO:0000313" key="5">
    <source>
        <dbReference type="Ensembl" id="ENSACIP00000016142.1"/>
    </source>
</evidence>
<dbReference type="Pfam" id="PF00400">
    <property type="entry name" value="WD40"/>
    <property type="match status" value="4"/>
</dbReference>
<dbReference type="InterPro" id="IPR020472">
    <property type="entry name" value="WD40_PAC1"/>
</dbReference>
<dbReference type="InterPro" id="IPR001680">
    <property type="entry name" value="WD40_rpt"/>
</dbReference>
<keyword evidence="2" id="KW-0677">Repeat</keyword>
<feature type="compositionally biased region" description="Acidic residues" evidence="4">
    <location>
        <begin position="23"/>
        <end position="43"/>
    </location>
</feature>
<feature type="compositionally biased region" description="Basic and acidic residues" evidence="4">
    <location>
        <begin position="1"/>
        <end position="12"/>
    </location>
</feature>